<dbReference type="Proteomes" id="UP000020103">
    <property type="component" value="Unassembled WGS sequence"/>
</dbReference>
<dbReference type="InterPro" id="IPR000846">
    <property type="entry name" value="DapB_N"/>
</dbReference>
<evidence type="ECO:0000256" key="2">
    <source>
        <dbReference type="ARBA" id="ARBA00022490"/>
    </source>
</evidence>
<sequence length="205" mass="21372">MTNIATGVLGAQGKVGQAMCQAVDSAADLDLVAAVDKNDSLEALTAASVVIDFTHPDVVMDNLKFLIGKGIHAVVGTTGFTDERLDQVRSWLADSPGTGVLIAPNFAIGAVLSMKFAQQAARFFESVEIIELHHPNKADAPSGTATRTARLIAGPAGDCHPARTPPAPGSRERAAPTSTGCGCMRYASPDSSRTKRCCSGQPVRR</sequence>
<evidence type="ECO:0000313" key="17">
    <source>
        <dbReference type="Proteomes" id="UP000020103"/>
    </source>
</evidence>
<evidence type="ECO:0000256" key="13">
    <source>
        <dbReference type="SAM" id="MobiDB-lite"/>
    </source>
</evidence>
<proteinExistence type="inferred from homology"/>
<dbReference type="PROSITE" id="PS01298">
    <property type="entry name" value="DAPB"/>
    <property type="match status" value="1"/>
</dbReference>
<keyword evidence="6 16" id="KW-0560">Oxidoreductase</keyword>
<keyword evidence="7" id="KW-0520">NAD</keyword>
<name>A0A829PZ62_9MYCO</name>
<keyword evidence="8" id="KW-0457">Lysine biosynthesis</keyword>
<evidence type="ECO:0000256" key="7">
    <source>
        <dbReference type="ARBA" id="ARBA00023027"/>
    </source>
</evidence>
<evidence type="ECO:0000256" key="3">
    <source>
        <dbReference type="ARBA" id="ARBA00022605"/>
    </source>
</evidence>
<evidence type="ECO:0000256" key="11">
    <source>
        <dbReference type="ARBA" id="ARBA00049080"/>
    </source>
</evidence>
<comment type="catalytic activity">
    <reaction evidence="12">
        <text>(S)-2,3,4,5-tetrahydrodipicolinate + NAD(+) + H2O = (2S,4S)-4-hydroxy-2,3,4,5-tetrahydrodipicolinate + NADH + H(+)</text>
        <dbReference type="Rhea" id="RHEA:35323"/>
        <dbReference type="ChEBI" id="CHEBI:15377"/>
        <dbReference type="ChEBI" id="CHEBI:15378"/>
        <dbReference type="ChEBI" id="CHEBI:16845"/>
        <dbReference type="ChEBI" id="CHEBI:57540"/>
        <dbReference type="ChEBI" id="CHEBI:57945"/>
        <dbReference type="ChEBI" id="CHEBI:67139"/>
        <dbReference type="EC" id="1.17.1.8"/>
    </reaction>
</comment>
<evidence type="ECO:0000256" key="10">
    <source>
        <dbReference type="ARBA" id="ARBA00038983"/>
    </source>
</evidence>
<evidence type="ECO:0000256" key="8">
    <source>
        <dbReference type="ARBA" id="ARBA00023154"/>
    </source>
</evidence>
<comment type="similarity">
    <text evidence="1">Belongs to the DapB family.</text>
</comment>
<comment type="catalytic activity">
    <reaction evidence="11">
        <text>(S)-2,3,4,5-tetrahydrodipicolinate + NADP(+) + H2O = (2S,4S)-4-hydroxy-2,3,4,5-tetrahydrodipicolinate + NADPH + H(+)</text>
        <dbReference type="Rhea" id="RHEA:35331"/>
        <dbReference type="ChEBI" id="CHEBI:15377"/>
        <dbReference type="ChEBI" id="CHEBI:15378"/>
        <dbReference type="ChEBI" id="CHEBI:16845"/>
        <dbReference type="ChEBI" id="CHEBI:57783"/>
        <dbReference type="ChEBI" id="CHEBI:58349"/>
        <dbReference type="ChEBI" id="CHEBI:67139"/>
        <dbReference type="EC" id="1.17.1.8"/>
    </reaction>
</comment>
<protein>
    <recommendedName>
        <fullName evidence="10">4-hydroxy-tetrahydrodipicolinate reductase</fullName>
        <ecNumber evidence="10">1.17.1.8</ecNumber>
    </recommendedName>
</protein>
<comment type="caution">
    <text evidence="16">The sequence shown here is derived from an EMBL/GenBank/DDBJ whole genome shotgun (WGS) entry which is preliminary data.</text>
</comment>
<organism evidence="16 17">
    <name type="scientific">Mycobacteroides abscessus 21</name>
    <dbReference type="NCBI Taxonomy" id="1299324"/>
    <lineage>
        <taxon>Bacteria</taxon>
        <taxon>Bacillati</taxon>
        <taxon>Actinomycetota</taxon>
        <taxon>Actinomycetes</taxon>
        <taxon>Mycobacteriales</taxon>
        <taxon>Mycobacteriaceae</taxon>
        <taxon>Mycobacteroides</taxon>
        <taxon>Mycobacteroides abscessus</taxon>
    </lineage>
</organism>
<keyword evidence="4" id="KW-0521">NADP</keyword>
<evidence type="ECO:0000256" key="9">
    <source>
        <dbReference type="ARBA" id="ARBA00037922"/>
    </source>
</evidence>
<evidence type="ECO:0000313" key="16">
    <source>
        <dbReference type="EMBL" id="EUA45715.1"/>
    </source>
</evidence>
<dbReference type="EC" id="1.17.1.8" evidence="10"/>
<reference evidence="16 17" key="1">
    <citation type="submission" date="2013-12" db="EMBL/GenBank/DDBJ databases">
        <authorList>
            <person name="Madinger N."/>
            <person name="Lenaerts A."/>
            <person name="Ordway D."/>
            <person name="DeGroote M.A."/>
            <person name="Parker T."/>
            <person name="Sizemore C."/>
            <person name="Tallon L.J."/>
            <person name="Sadzewicz L.K."/>
            <person name="Sengamalay N."/>
            <person name="Fraser C.M."/>
            <person name="Hine E."/>
            <person name="Shefchek K.A."/>
            <person name="Das S.P."/>
            <person name="Tettelin H."/>
        </authorList>
    </citation>
    <scope>NUCLEOTIDE SEQUENCE [LARGE SCALE GENOMIC DNA]</scope>
    <source>
        <strain evidence="16 17">21</strain>
    </source>
</reference>
<evidence type="ECO:0000256" key="6">
    <source>
        <dbReference type="ARBA" id="ARBA00023002"/>
    </source>
</evidence>
<dbReference type="Pfam" id="PF01113">
    <property type="entry name" value="DapB_N"/>
    <property type="match status" value="1"/>
</dbReference>
<dbReference type="InterPro" id="IPR036291">
    <property type="entry name" value="NAD(P)-bd_dom_sf"/>
</dbReference>
<dbReference type="CDD" id="cd02274">
    <property type="entry name" value="DHDPR_N"/>
    <property type="match status" value="1"/>
</dbReference>
<keyword evidence="3" id="KW-0028">Amino-acid biosynthesis</keyword>
<dbReference type="Gene3D" id="3.40.50.720">
    <property type="entry name" value="NAD(P)-binding Rossmann-like Domain"/>
    <property type="match status" value="1"/>
</dbReference>
<dbReference type="AlphaFoldDB" id="A0A829PZ62"/>
<evidence type="ECO:0000259" key="14">
    <source>
        <dbReference type="Pfam" id="PF01113"/>
    </source>
</evidence>
<feature type="region of interest" description="Disordered" evidence="13">
    <location>
        <begin position="155"/>
        <end position="176"/>
    </location>
</feature>
<feature type="domain" description="Dihydrodipicolinate reductase C-terminal" evidence="15">
    <location>
        <begin position="109"/>
        <end position="160"/>
    </location>
</feature>
<evidence type="ECO:0000256" key="4">
    <source>
        <dbReference type="ARBA" id="ARBA00022857"/>
    </source>
</evidence>
<dbReference type="EMBL" id="JAOF01000001">
    <property type="protein sequence ID" value="EUA45715.1"/>
    <property type="molecule type" value="Genomic_DNA"/>
</dbReference>
<evidence type="ECO:0000256" key="12">
    <source>
        <dbReference type="ARBA" id="ARBA00049396"/>
    </source>
</evidence>
<keyword evidence="5" id="KW-0220">Diaminopimelate biosynthesis</keyword>
<comment type="pathway">
    <text evidence="9">Amino-acid biosynthesis; L-lysine biosynthesis via DAP pathway; (S)-tetrahydrodipicolinate from L-aspartate: step 4/4.</text>
</comment>
<evidence type="ECO:0000256" key="1">
    <source>
        <dbReference type="ARBA" id="ARBA00006642"/>
    </source>
</evidence>
<dbReference type="PANTHER" id="PTHR20836">
    <property type="entry name" value="DIHYDRODIPICOLINATE REDUCTASE"/>
    <property type="match status" value="1"/>
</dbReference>
<dbReference type="GO" id="GO:0008839">
    <property type="term" value="F:4-hydroxy-tetrahydrodipicolinate reductase"/>
    <property type="evidence" value="ECO:0007669"/>
    <property type="project" value="UniProtKB-EC"/>
</dbReference>
<feature type="domain" description="Dihydrodipicolinate reductase N-terminal" evidence="14">
    <location>
        <begin position="7"/>
        <end position="106"/>
    </location>
</feature>
<dbReference type="PANTHER" id="PTHR20836:SF0">
    <property type="entry name" value="4-HYDROXY-TETRAHYDRODIPICOLINATE REDUCTASE 1, CHLOROPLASTIC-RELATED"/>
    <property type="match status" value="1"/>
</dbReference>
<keyword evidence="2" id="KW-0963">Cytoplasm</keyword>
<evidence type="ECO:0000259" key="15">
    <source>
        <dbReference type="Pfam" id="PF05173"/>
    </source>
</evidence>
<gene>
    <name evidence="16" type="primary">dapB</name>
    <name evidence="16" type="ORF">I543_3324</name>
</gene>
<dbReference type="InterPro" id="IPR022664">
    <property type="entry name" value="DapB_N_CS"/>
</dbReference>
<dbReference type="GO" id="GO:0005829">
    <property type="term" value="C:cytosol"/>
    <property type="evidence" value="ECO:0007669"/>
    <property type="project" value="TreeGrafter"/>
</dbReference>
<dbReference type="Pfam" id="PF05173">
    <property type="entry name" value="DapB_C"/>
    <property type="match status" value="1"/>
</dbReference>
<dbReference type="GO" id="GO:0019877">
    <property type="term" value="P:diaminopimelate biosynthetic process"/>
    <property type="evidence" value="ECO:0007669"/>
    <property type="project" value="UniProtKB-KW"/>
</dbReference>
<dbReference type="GO" id="GO:0009089">
    <property type="term" value="P:lysine biosynthetic process via diaminopimelate"/>
    <property type="evidence" value="ECO:0007669"/>
    <property type="project" value="InterPro"/>
</dbReference>
<dbReference type="InterPro" id="IPR022663">
    <property type="entry name" value="DapB_C"/>
</dbReference>
<dbReference type="SUPFAM" id="SSF51735">
    <property type="entry name" value="NAD(P)-binding Rossmann-fold domains"/>
    <property type="match status" value="1"/>
</dbReference>
<dbReference type="Gene3D" id="3.30.360.10">
    <property type="entry name" value="Dihydrodipicolinate Reductase, domain 2"/>
    <property type="match status" value="1"/>
</dbReference>
<evidence type="ECO:0000256" key="5">
    <source>
        <dbReference type="ARBA" id="ARBA00022915"/>
    </source>
</evidence>
<dbReference type="InterPro" id="IPR023940">
    <property type="entry name" value="DHDPR_bac"/>
</dbReference>
<accession>A0A829PZ62</accession>